<name>A0A1R4K5A1_9ACTN</name>
<evidence type="ECO:0000313" key="3">
    <source>
        <dbReference type="EMBL" id="SJN39540.1"/>
    </source>
</evidence>
<dbReference type="RefSeq" id="WP_094765312.1">
    <property type="nucleotide sequence ID" value="NZ_FUKQ01000044.1"/>
</dbReference>
<protein>
    <recommendedName>
        <fullName evidence="5">Lipoprotein</fullName>
    </recommendedName>
</protein>
<proteinExistence type="predicted"/>
<reference evidence="3 4" key="1">
    <citation type="submission" date="2017-02" db="EMBL/GenBank/DDBJ databases">
        <authorList>
            <person name="Peterson S.W."/>
        </authorList>
    </citation>
    <scope>NUCLEOTIDE SEQUENCE [LARGE SCALE GENOMIC DNA]</scope>
    <source>
        <strain evidence="3 4">LSP_Lj1</strain>
    </source>
</reference>
<evidence type="ECO:0008006" key="5">
    <source>
        <dbReference type="Google" id="ProtNLM"/>
    </source>
</evidence>
<organism evidence="3 4">
    <name type="scientific">Luteococcus japonicus LSP_Lj1</name>
    <dbReference type="NCBI Taxonomy" id="1255658"/>
    <lineage>
        <taxon>Bacteria</taxon>
        <taxon>Bacillati</taxon>
        <taxon>Actinomycetota</taxon>
        <taxon>Actinomycetes</taxon>
        <taxon>Propionibacteriales</taxon>
        <taxon>Propionibacteriaceae</taxon>
        <taxon>Luteococcus</taxon>
    </lineage>
</organism>
<evidence type="ECO:0000313" key="4">
    <source>
        <dbReference type="Proteomes" id="UP000188342"/>
    </source>
</evidence>
<feature type="chain" id="PRO_5038994707" description="Lipoprotein" evidence="2">
    <location>
        <begin position="21"/>
        <end position="274"/>
    </location>
</feature>
<accession>A0A1R4K5A1</accession>
<dbReference type="EMBL" id="FUKQ01000044">
    <property type="protein sequence ID" value="SJN39540.1"/>
    <property type="molecule type" value="Genomic_DNA"/>
</dbReference>
<evidence type="ECO:0000256" key="2">
    <source>
        <dbReference type="SAM" id="SignalP"/>
    </source>
</evidence>
<keyword evidence="2" id="KW-0732">Signal</keyword>
<dbReference type="Proteomes" id="UP000188342">
    <property type="component" value="Unassembled WGS sequence"/>
</dbReference>
<sequence length="274" mass="27824">MNTRSTKFLALSAVTLMAMSACSSKESATPAASPSSSSSAAGNAASSEASTSPEATAAASSETSSTEGSGGAAAKSYTDAQLAAMLKGAKAKGIALEPAPASLTNQLKKTDATQQIVKAMQQATVNPAECKTASLEAAKLAPVGTSVAVSGAEKLPLVVLRSLKSSDDAVKLMEAQKKTSKACKSYSMTMTAQGKKISMKAVTKDLKLDSATSQDESGQLTTLTMDGQTMPTTTAFGHVDNVLIQVTSLSKTPVSESDLSTILEDVAKAVDAKK</sequence>
<feature type="signal peptide" evidence="2">
    <location>
        <begin position="1"/>
        <end position="20"/>
    </location>
</feature>
<evidence type="ECO:0000256" key="1">
    <source>
        <dbReference type="SAM" id="MobiDB-lite"/>
    </source>
</evidence>
<keyword evidence="4" id="KW-1185">Reference proteome</keyword>
<gene>
    <name evidence="3" type="ORF">FM114_11595</name>
</gene>
<dbReference type="AlphaFoldDB" id="A0A1R4K5A1"/>
<dbReference type="STRING" id="1255658.FM114_11595"/>
<feature type="region of interest" description="Disordered" evidence="1">
    <location>
        <begin position="23"/>
        <end position="73"/>
    </location>
</feature>
<dbReference type="PROSITE" id="PS51257">
    <property type="entry name" value="PROKAR_LIPOPROTEIN"/>
    <property type="match status" value="1"/>
</dbReference>